<evidence type="ECO:0000313" key="16">
    <source>
        <dbReference type="Proteomes" id="UP000295726"/>
    </source>
</evidence>
<feature type="transmembrane region" description="Helical" evidence="12">
    <location>
        <begin position="418"/>
        <end position="438"/>
    </location>
</feature>
<organism evidence="15 16">
    <name type="scientific">Muricomes intestini</name>
    <dbReference type="NCBI Taxonomy" id="1796634"/>
    <lineage>
        <taxon>Bacteria</taxon>
        <taxon>Bacillati</taxon>
        <taxon>Bacillota</taxon>
        <taxon>Clostridia</taxon>
        <taxon>Lachnospirales</taxon>
        <taxon>Lachnospiraceae</taxon>
        <taxon>Muricomes</taxon>
    </lineage>
</organism>
<keyword evidence="4" id="KW-0762">Sugar transport</keyword>
<dbReference type="GO" id="GO:0009401">
    <property type="term" value="P:phosphoenolpyruvate-dependent sugar phosphotransferase system"/>
    <property type="evidence" value="ECO:0007669"/>
    <property type="project" value="UniProtKB-KW"/>
</dbReference>
<dbReference type="Pfam" id="PF02378">
    <property type="entry name" value="PTS_EIIC"/>
    <property type="match status" value="1"/>
</dbReference>
<keyword evidence="9 12" id="KW-1133">Transmembrane helix</keyword>
<dbReference type="Proteomes" id="UP000295726">
    <property type="component" value="Unassembled WGS sequence"/>
</dbReference>
<evidence type="ECO:0000256" key="9">
    <source>
        <dbReference type="ARBA" id="ARBA00022989"/>
    </source>
</evidence>
<dbReference type="AlphaFoldDB" id="A0A4R3KGC5"/>
<sequence>MNNREMALDIIKKMGTKENLLSIENCMTRIRINVKDVEKCEIEQLKKEEYILGITVQDNNVQLVVGPGKSSKLAAEMSEITGIKSSEIDEAAVRKEENREKNNTPFKRVLKKVANVFIPILPAFIACGLMVAIYEAGYVFFPGLKESDFGKILSAIAYSVFTILPIIVGYNTAKEFGGSPILGAVLASILNASAITGVHILGIECEAGRGGVISVLIVAAIGAKLERAIRKKMPEILDTFLTPLFTIFIMTFLGLIVFQPIAGFVSDAVGNFVQYIIYNVPALAGLATLVYLPLVMTGMHHGLIAVNAQLISDFGVTYLLPVTCMAGAGQVGAAFYVFLKTKNKRLKKICKNALPVGMLGIGEPLMWGVTVPLGKPFLASCLGGAVGGSAMAMMHVAAKIPELSGLQLSLITTSPVKYLIAVAISYAAGFLFCMLLGFTDPEEE</sequence>
<dbReference type="RefSeq" id="WP_132379019.1">
    <property type="nucleotide sequence ID" value="NZ_SLZZ01000003.1"/>
</dbReference>
<evidence type="ECO:0000256" key="6">
    <source>
        <dbReference type="ARBA" id="ARBA00022683"/>
    </source>
</evidence>
<dbReference type="CDD" id="cd00212">
    <property type="entry name" value="PTS_IIB_glc"/>
    <property type="match status" value="1"/>
</dbReference>
<feature type="transmembrane region" description="Helical" evidence="12">
    <location>
        <begin position="316"/>
        <end position="339"/>
    </location>
</feature>
<dbReference type="Pfam" id="PF00367">
    <property type="entry name" value="PTS_EIIB"/>
    <property type="match status" value="1"/>
</dbReference>
<evidence type="ECO:0000259" key="14">
    <source>
        <dbReference type="PROSITE" id="PS51103"/>
    </source>
</evidence>
<keyword evidence="3" id="KW-1003">Cell membrane</keyword>
<feature type="transmembrane region" description="Helical" evidence="12">
    <location>
        <begin position="377"/>
        <end position="397"/>
    </location>
</feature>
<dbReference type="InterPro" id="IPR018113">
    <property type="entry name" value="PTrfase_EIIB_Cys"/>
</dbReference>
<feature type="domain" description="PTS EIIC type-1" evidence="14">
    <location>
        <begin position="111"/>
        <end position="444"/>
    </location>
</feature>
<comment type="caution">
    <text evidence="15">The sequence shown here is derived from an EMBL/GenBank/DDBJ whole genome shotgun (WGS) entry which is preliminary data.</text>
</comment>
<dbReference type="PROSITE" id="PS51098">
    <property type="entry name" value="PTS_EIIB_TYPE_1"/>
    <property type="match status" value="1"/>
</dbReference>
<keyword evidence="7 12" id="KW-0812">Transmembrane</keyword>
<keyword evidence="5" id="KW-0808">Transferase</keyword>
<dbReference type="InterPro" id="IPR001996">
    <property type="entry name" value="PTS_IIB_1"/>
</dbReference>
<dbReference type="InterPro" id="IPR050558">
    <property type="entry name" value="PTS_Sugar-Specific_Components"/>
</dbReference>
<accession>A0A4R3KGC5</accession>
<protein>
    <submittedName>
        <fullName evidence="15">PTS system IIB component (Glc family) /PTS system IIC component (Glc family)</fullName>
    </submittedName>
</protein>
<keyword evidence="16" id="KW-1185">Reference proteome</keyword>
<evidence type="ECO:0000256" key="3">
    <source>
        <dbReference type="ARBA" id="ARBA00022475"/>
    </source>
</evidence>
<evidence type="ECO:0000259" key="13">
    <source>
        <dbReference type="PROSITE" id="PS51098"/>
    </source>
</evidence>
<keyword evidence="2" id="KW-0813">Transport</keyword>
<feature type="domain" description="PTS EIIB type-1" evidence="13">
    <location>
        <begin position="4"/>
        <end position="87"/>
    </location>
</feature>
<dbReference type="Gene3D" id="3.30.1360.60">
    <property type="entry name" value="Glucose permease domain IIB"/>
    <property type="match status" value="1"/>
</dbReference>
<name>A0A4R3KGC5_9FIRM</name>
<dbReference type="PROSITE" id="PS01035">
    <property type="entry name" value="PTS_EIIB_TYPE_1_CYS"/>
    <property type="match status" value="1"/>
</dbReference>
<keyword evidence="10 12" id="KW-0472">Membrane</keyword>
<dbReference type="SUPFAM" id="SSF55604">
    <property type="entry name" value="Glucose permease domain IIB"/>
    <property type="match status" value="1"/>
</dbReference>
<dbReference type="GO" id="GO:0005886">
    <property type="term" value="C:plasma membrane"/>
    <property type="evidence" value="ECO:0007669"/>
    <property type="project" value="UniProtKB-SubCell"/>
</dbReference>
<dbReference type="InterPro" id="IPR003352">
    <property type="entry name" value="PTS_EIIC"/>
</dbReference>
<dbReference type="EMBL" id="SLZZ01000003">
    <property type="protein sequence ID" value="TCS81711.1"/>
    <property type="molecule type" value="Genomic_DNA"/>
</dbReference>
<dbReference type="GO" id="GO:0016301">
    <property type="term" value="F:kinase activity"/>
    <property type="evidence" value="ECO:0007669"/>
    <property type="project" value="UniProtKB-KW"/>
</dbReference>
<evidence type="ECO:0000256" key="5">
    <source>
        <dbReference type="ARBA" id="ARBA00022679"/>
    </source>
</evidence>
<dbReference type="PANTHER" id="PTHR30175:SF3">
    <property type="entry name" value="PTS SYSTEM N-ACETYLMURAMIC ACID-SPECIFIC EIIBC COMPONENT"/>
    <property type="match status" value="1"/>
</dbReference>
<evidence type="ECO:0000256" key="7">
    <source>
        <dbReference type="ARBA" id="ARBA00022692"/>
    </source>
</evidence>
<evidence type="ECO:0000256" key="4">
    <source>
        <dbReference type="ARBA" id="ARBA00022597"/>
    </source>
</evidence>
<feature type="transmembrane region" description="Helical" evidence="12">
    <location>
        <begin position="182"/>
        <end position="201"/>
    </location>
</feature>
<evidence type="ECO:0000256" key="10">
    <source>
        <dbReference type="ARBA" id="ARBA00023136"/>
    </source>
</evidence>
<evidence type="ECO:0000256" key="1">
    <source>
        <dbReference type="ARBA" id="ARBA00004651"/>
    </source>
</evidence>
<dbReference type="OrthoDB" id="92465at2"/>
<keyword evidence="6" id="KW-0598">Phosphotransferase system</keyword>
<keyword evidence="8" id="KW-0418">Kinase</keyword>
<dbReference type="PANTHER" id="PTHR30175">
    <property type="entry name" value="PHOSPHOTRANSFERASE SYSTEM TRANSPORT PROTEIN"/>
    <property type="match status" value="1"/>
</dbReference>
<dbReference type="PROSITE" id="PS51103">
    <property type="entry name" value="PTS_EIIC_TYPE_1"/>
    <property type="match status" value="1"/>
</dbReference>
<feature type="active site" description="Phosphocysteine intermediate; for EIIB activity" evidence="11">
    <location>
        <position position="26"/>
    </location>
</feature>
<proteinExistence type="predicted"/>
<gene>
    <name evidence="15" type="ORF">EDD59_103129</name>
</gene>
<feature type="transmembrane region" description="Helical" evidence="12">
    <location>
        <begin position="116"/>
        <end position="140"/>
    </location>
</feature>
<feature type="transmembrane region" description="Helical" evidence="12">
    <location>
        <begin position="152"/>
        <end position="170"/>
    </location>
</feature>
<evidence type="ECO:0000256" key="8">
    <source>
        <dbReference type="ARBA" id="ARBA00022777"/>
    </source>
</evidence>
<evidence type="ECO:0000256" key="2">
    <source>
        <dbReference type="ARBA" id="ARBA00022448"/>
    </source>
</evidence>
<comment type="subcellular location">
    <subcellularLocation>
        <location evidence="1">Cell membrane</location>
        <topology evidence="1">Multi-pass membrane protein</topology>
    </subcellularLocation>
</comment>
<dbReference type="GO" id="GO:0008982">
    <property type="term" value="F:protein-N(PI)-phosphohistidine-sugar phosphotransferase activity"/>
    <property type="evidence" value="ECO:0007669"/>
    <property type="project" value="InterPro"/>
</dbReference>
<evidence type="ECO:0000256" key="11">
    <source>
        <dbReference type="PROSITE-ProRule" id="PRU00421"/>
    </source>
</evidence>
<feature type="transmembrane region" description="Helical" evidence="12">
    <location>
        <begin position="207"/>
        <end position="225"/>
    </location>
</feature>
<evidence type="ECO:0000313" key="15">
    <source>
        <dbReference type="EMBL" id="TCS81711.1"/>
    </source>
</evidence>
<dbReference type="GO" id="GO:0090588">
    <property type="term" value="F:protein-phosphocysteine-N-acetylmuramate phosphotransferase system transporter activity"/>
    <property type="evidence" value="ECO:0007669"/>
    <property type="project" value="TreeGrafter"/>
</dbReference>
<feature type="transmembrane region" description="Helical" evidence="12">
    <location>
        <begin position="275"/>
        <end position="295"/>
    </location>
</feature>
<dbReference type="InterPro" id="IPR013013">
    <property type="entry name" value="PTS_EIIC_1"/>
</dbReference>
<feature type="transmembrane region" description="Helical" evidence="12">
    <location>
        <begin position="237"/>
        <end position="263"/>
    </location>
</feature>
<evidence type="ECO:0000256" key="12">
    <source>
        <dbReference type="SAM" id="Phobius"/>
    </source>
</evidence>
<reference evidence="15 16" key="1">
    <citation type="submission" date="2019-03" db="EMBL/GenBank/DDBJ databases">
        <title>Genomic Encyclopedia of Type Strains, Phase IV (KMG-IV): sequencing the most valuable type-strain genomes for metagenomic binning, comparative biology and taxonomic classification.</title>
        <authorList>
            <person name="Goeker M."/>
        </authorList>
    </citation>
    <scope>NUCLEOTIDE SEQUENCE [LARGE SCALE GENOMIC DNA]</scope>
    <source>
        <strain evidence="15 16">DSM 29489</strain>
    </source>
</reference>
<dbReference type="InterPro" id="IPR036878">
    <property type="entry name" value="Glu_permease_IIB"/>
</dbReference>